<reference evidence="1" key="1">
    <citation type="submission" date="2020-08" db="EMBL/GenBank/DDBJ databases">
        <title>Food and environmental bacterial isolates.</title>
        <authorList>
            <person name="Richter L."/>
            <person name="Du Plessis E.M."/>
            <person name="Duvenage S."/>
            <person name="Allam M."/>
            <person name="Korsten L."/>
        </authorList>
    </citation>
    <scope>NUCLEOTIDE SEQUENCE</scope>
    <source>
        <strain evidence="1">UPMP2127</strain>
    </source>
</reference>
<dbReference type="RefSeq" id="WP_179253440.1">
    <property type="nucleotide sequence ID" value="NZ_JACBIV010000024.1"/>
</dbReference>
<comment type="caution">
    <text evidence="1">The sequence shown here is derived from an EMBL/GenBank/DDBJ whole genome shotgun (WGS) entry which is preliminary data.</text>
</comment>
<evidence type="ECO:0000313" key="1">
    <source>
        <dbReference type="EMBL" id="MBC3214862.1"/>
    </source>
</evidence>
<dbReference type="AlphaFoldDB" id="A0AAW3WZ23"/>
<protein>
    <submittedName>
        <fullName evidence="1">DUF1320 domain-containing protein</fullName>
    </submittedName>
</protein>
<proteinExistence type="predicted"/>
<dbReference type="Proteomes" id="UP000659084">
    <property type="component" value="Unassembled WGS sequence"/>
</dbReference>
<gene>
    <name evidence="1" type="ORF">H8J20_22240</name>
</gene>
<dbReference type="Pfam" id="PF07030">
    <property type="entry name" value="Phage_Mu_Gp36"/>
    <property type="match status" value="1"/>
</dbReference>
<accession>A0AAW3WZ23</accession>
<dbReference type="EMBL" id="JACNYO010000030">
    <property type="protein sequence ID" value="MBC3214862.1"/>
    <property type="molecule type" value="Genomic_DNA"/>
</dbReference>
<organism evidence="1 2">
    <name type="scientific">Serratia fonticola</name>
    <dbReference type="NCBI Taxonomy" id="47917"/>
    <lineage>
        <taxon>Bacteria</taxon>
        <taxon>Pseudomonadati</taxon>
        <taxon>Pseudomonadota</taxon>
        <taxon>Gammaproteobacteria</taxon>
        <taxon>Enterobacterales</taxon>
        <taxon>Yersiniaceae</taxon>
        <taxon>Serratia</taxon>
    </lineage>
</organism>
<sequence>MGYCTLDDLIKIFGRAEVVRLSNQNKPGTEVNQEVVDQAIEDAASEINMYFEARNLLPVTSVPPVLVRIASDITRYYLYLNPGTDTPVAIRYRDRISQLTKVANGTLSLGLNAEGEPIDPQGTVEFTAGDNMFSRPGGGLW</sequence>
<dbReference type="InterPro" id="IPR009752">
    <property type="entry name" value="Phage_Mu_GpJ"/>
</dbReference>
<evidence type="ECO:0000313" key="2">
    <source>
        <dbReference type="Proteomes" id="UP000659084"/>
    </source>
</evidence>
<name>A0AAW3WZ23_SERFO</name>